<dbReference type="AlphaFoldDB" id="A0A1Y3ESU9"/>
<evidence type="ECO:0000313" key="1">
    <source>
        <dbReference type="EMBL" id="OUC48252.1"/>
    </source>
</evidence>
<gene>
    <name evidence="1" type="ORF">D917_06301</name>
</gene>
<reference evidence="1 2" key="1">
    <citation type="submission" date="2015-04" db="EMBL/GenBank/DDBJ databases">
        <title>Draft genome of the roundworm Trichinella nativa.</title>
        <authorList>
            <person name="Mitreva M."/>
        </authorList>
    </citation>
    <scope>NUCLEOTIDE SEQUENCE [LARGE SCALE GENOMIC DNA]</scope>
    <source>
        <strain evidence="1 2">ISS45</strain>
    </source>
</reference>
<comment type="caution">
    <text evidence="1">The sequence shown here is derived from an EMBL/GenBank/DDBJ whole genome shotgun (WGS) entry which is preliminary data.</text>
</comment>
<protein>
    <submittedName>
        <fullName evidence="1">Uncharacterized protein</fullName>
    </submittedName>
</protein>
<sequence length="184" mass="21006">MKAFPKESLRRICFAIARFSYIYRSSVKDKLWRPAHYQMFASAVALVNKPYESGNSYMMPIVQWHSGVLDETSDGAHANDEEDIQNVELPPAVLSRRDALVPEDRKLLILISNSMAINVSFSALHCWHFQRCPRLYCAAECEMNNLKSVVSFLTSAAVYANTVICNVYSIQAIQFDWSFQLELI</sequence>
<dbReference type="EMBL" id="LVZM01002974">
    <property type="protein sequence ID" value="OUC48252.1"/>
    <property type="molecule type" value="Genomic_DNA"/>
</dbReference>
<organism evidence="1 2">
    <name type="scientific">Trichinella nativa</name>
    <dbReference type="NCBI Taxonomy" id="6335"/>
    <lineage>
        <taxon>Eukaryota</taxon>
        <taxon>Metazoa</taxon>
        <taxon>Ecdysozoa</taxon>
        <taxon>Nematoda</taxon>
        <taxon>Enoplea</taxon>
        <taxon>Dorylaimia</taxon>
        <taxon>Trichinellida</taxon>
        <taxon>Trichinellidae</taxon>
        <taxon>Trichinella</taxon>
    </lineage>
</organism>
<accession>A0A1Y3ESU9</accession>
<name>A0A1Y3ESU9_9BILA</name>
<evidence type="ECO:0000313" key="2">
    <source>
        <dbReference type="Proteomes" id="UP000243006"/>
    </source>
</evidence>
<proteinExistence type="predicted"/>
<dbReference type="Proteomes" id="UP000243006">
    <property type="component" value="Unassembled WGS sequence"/>
</dbReference>